<keyword evidence="3" id="KW-1185">Reference proteome</keyword>
<organism evidence="2 3">
    <name type="scientific">Pleuronectes platessa</name>
    <name type="common">European plaice</name>
    <dbReference type="NCBI Taxonomy" id="8262"/>
    <lineage>
        <taxon>Eukaryota</taxon>
        <taxon>Metazoa</taxon>
        <taxon>Chordata</taxon>
        <taxon>Craniata</taxon>
        <taxon>Vertebrata</taxon>
        <taxon>Euteleostomi</taxon>
        <taxon>Actinopterygii</taxon>
        <taxon>Neopterygii</taxon>
        <taxon>Teleostei</taxon>
        <taxon>Neoteleostei</taxon>
        <taxon>Acanthomorphata</taxon>
        <taxon>Carangaria</taxon>
        <taxon>Pleuronectiformes</taxon>
        <taxon>Pleuronectoidei</taxon>
        <taxon>Pleuronectidae</taxon>
        <taxon>Pleuronectes</taxon>
    </lineage>
</organism>
<protein>
    <submittedName>
        <fullName evidence="2">Uncharacterized protein</fullName>
    </submittedName>
</protein>
<dbReference type="Proteomes" id="UP001153269">
    <property type="component" value="Unassembled WGS sequence"/>
</dbReference>
<accession>A0A9N7U177</accession>
<evidence type="ECO:0000313" key="3">
    <source>
        <dbReference type="Proteomes" id="UP001153269"/>
    </source>
</evidence>
<evidence type="ECO:0000256" key="1">
    <source>
        <dbReference type="SAM" id="MobiDB-lite"/>
    </source>
</evidence>
<reference evidence="2" key="1">
    <citation type="submission" date="2020-03" db="EMBL/GenBank/DDBJ databases">
        <authorList>
            <person name="Weist P."/>
        </authorList>
    </citation>
    <scope>NUCLEOTIDE SEQUENCE</scope>
</reference>
<evidence type="ECO:0000313" key="2">
    <source>
        <dbReference type="EMBL" id="CAB1422840.1"/>
    </source>
</evidence>
<proteinExistence type="predicted"/>
<gene>
    <name evidence="2" type="ORF">PLEPLA_LOCUS10758</name>
</gene>
<dbReference type="EMBL" id="CADEAL010000614">
    <property type="protein sequence ID" value="CAB1422840.1"/>
    <property type="molecule type" value="Genomic_DNA"/>
</dbReference>
<name>A0A9N7U177_PLEPL</name>
<feature type="region of interest" description="Disordered" evidence="1">
    <location>
        <begin position="125"/>
        <end position="153"/>
    </location>
</feature>
<dbReference type="AlphaFoldDB" id="A0A9N7U177"/>
<sequence length="153" mass="16026">MKDWPSETTASQTGTLGALGALVKILGEGAVREDVKDNVSRCIIGKRSSEEQHVTWQRLNPHYGASLSLLSALSARTALGSRAAADAYVDHIAAKVCKQSAAERDRLVRECLHCVIDPSAGGILFQGQSGSSHPPSPPPPPPPPPAPAAVPCF</sequence>
<comment type="caution">
    <text evidence="2">The sequence shown here is derived from an EMBL/GenBank/DDBJ whole genome shotgun (WGS) entry which is preliminary data.</text>
</comment>
<feature type="compositionally biased region" description="Pro residues" evidence="1">
    <location>
        <begin position="134"/>
        <end position="153"/>
    </location>
</feature>